<name>A0A6J5M476_9CAUD</name>
<organism evidence="2">
    <name type="scientific">uncultured Caudovirales phage</name>
    <dbReference type="NCBI Taxonomy" id="2100421"/>
    <lineage>
        <taxon>Viruses</taxon>
        <taxon>Duplodnaviria</taxon>
        <taxon>Heunggongvirae</taxon>
        <taxon>Uroviricota</taxon>
        <taxon>Caudoviricetes</taxon>
        <taxon>Peduoviridae</taxon>
        <taxon>Maltschvirus</taxon>
        <taxon>Maltschvirus maltsch</taxon>
    </lineage>
</organism>
<feature type="region of interest" description="Disordered" evidence="1">
    <location>
        <begin position="1"/>
        <end position="31"/>
    </location>
</feature>
<evidence type="ECO:0000256" key="1">
    <source>
        <dbReference type="SAM" id="MobiDB-lite"/>
    </source>
</evidence>
<gene>
    <name evidence="2" type="ORF">UFOVP411_1</name>
</gene>
<evidence type="ECO:0000313" key="2">
    <source>
        <dbReference type="EMBL" id="CAB4141001.1"/>
    </source>
</evidence>
<reference evidence="2" key="1">
    <citation type="submission" date="2020-04" db="EMBL/GenBank/DDBJ databases">
        <authorList>
            <person name="Chiriac C."/>
            <person name="Salcher M."/>
            <person name="Ghai R."/>
            <person name="Kavagutti S V."/>
        </authorList>
    </citation>
    <scope>NUCLEOTIDE SEQUENCE</scope>
</reference>
<sequence>DPVAIPLVGDFETPPQAPRSPVDDFRVGDFE</sequence>
<feature type="compositionally biased region" description="Basic and acidic residues" evidence="1">
    <location>
        <begin position="21"/>
        <end position="31"/>
    </location>
</feature>
<feature type="non-terminal residue" evidence="2">
    <location>
        <position position="1"/>
    </location>
</feature>
<accession>A0A6J5M476</accession>
<proteinExistence type="predicted"/>
<protein>
    <submittedName>
        <fullName evidence="2">Uncharacterized protein</fullName>
    </submittedName>
</protein>
<dbReference type="EMBL" id="LR796385">
    <property type="protein sequence ID" value="CAB4141001.1"/>
    <property type="molecule type" value="Genomic_DNA"/>
</dbReference>